<organism evidence="1 2">
    <name type="scientific">Hominisplanchenecus murintestinalis</name>
    <dbReference type="NCBI Taxonomy" id="2941517"/>
    <lineage>
        <taxon>Bacteria</taxon>
        <taxon>Bacillati</taxon>
        <taxon>Bacillota</taxon>
        <taxon>Clostridia</taxon>
        <taxon>Lachnospirales</taxon>
        <taxon>Lachnospiraceae</taxon>
        <taxon>Hominisplanchenecus</taxon>
    </lineage>
</organism>
<sequence>MKTKKLTLLLCTLCFFLAVFTLPAAAKSKSIPKKLFLSRKEILLYVGESKNLWVEKVRPAKASPKVTWKSKKPKIASVSGNGKATAKKPGKTMITAVSRQNPSVKSAIRIIVKKRPKKQKVSLQNIKI</sequence>
<reference evidence="1" key="1">
    <citation type="submission" date="2019-04" db="EMBL/GenBank/DDBJ databases">
        <title>Microbes associate with the intestines of laboratory mice.</title>
        <authorList>
            <person name="Navarre W."/>
            <person name="Wong E."/>
            <person name="Huang K."/>
            <person name="Tropini C."/>
            <person name="Ng K."/>
            <person name="Yu B."/>
        </authorList>
    </citation>
    <scope>NUCLEOTIDE SEQUENCE</scope>
    <source>
        <strain evidence="1">NM72_1-8</strain>
    </source>
</reference>
<dbReference type="EMBL" id="SRZB01000020">
    <property type="protein sequence ID" value="TGX98213.1"/>
    <property type="molecule type" value="Genomic_DNA"/>
</dbReference>
<evidence type="ECO:0000313" key="2">
    <source>
        <dbReference type="Proteomes" id="UP000307720"/>
    </source>
</evidence>
<evidence type="ECO:0000313" key="1">
    <source>
        <dbReference type="EMBL" id="TGX98213.1"/>
    </source>
</evidence>
<name>A0AC61QY56_9FIRM</name>
<dbReference type="Proteomes" id="UP000307720">
    <property type="component" value="Unassembled WGS sequence"/>
</dbReference>
<accession>A0AC61QY56</accession>
<protein>
    <submittedName>
        <fullName evidence="1">Uncharacterized protein</fullName>
    </submittedName>
</protein>
<proteinExistence type="predicted"/>
<gene>
    <name evidence="1" type="ORF">E5357_09620</name>
</gene>
<comment type="caution">
    <text evidence="1">The sequence shown here is derived from an EMBL/GenBank/DDBJ whole genome shotgun (WGS) entry which is preliminary data.</text>
</comment>
<keyword evidence="2" id="KW-1185">Reference proteome</keyword>